<dbReference type="EMBL" id="JACASE010000011">
    <property type="protein sequence ID" value="KAF6427787.1"/>
    <property type="molecule type" value="Genomic_DNA"/>
</dbReference>
<feature type="region of interest" description="Disordered" evidence="1">
    <location>
        <begin position="16"/>
        <end position="37"/>
    </location>
</feature>
<evidence type="ECO:0000313" key="3">
    <source>
        <dbReference type="Proteomes" id="UP000593571"/>
    </source>
</evidence>
<feature type="region of interest" description="Disordered" evidence="1">
    <location>
        <begin position="70"/>
        <end position="124"/>
    </location>
</feature>
<dbReference type="Proteomes" id="UP000593571">
    <property type="component" value="Unassembled WGS sequence"/>
</dbReference>
<reference evidence="2 3" key="1">
    <citation type="journal article" date="2020" name="Nature">
        <title>Six reference-quality genomes reveal evolution of bat adaptations.</title>
        <authorList>
            <person name="Jebb D."/>
            <person name="Huang Z."/>
            <person name="Pippel M."/>
            <person name="Hughes G.M."/>
            <person name="Lavrichenko K."/>
            <person name="Devanna P."/>
            <person name="Winkler S."/>
            <person name="Jermiin L.S."/>
            <person name="Skirmuntt E.C."/>
            <person name="Katzourakis A."/>
            <person name="Burkitt-Gray L."/>
            <person name="Ray D.A."/>
            <person name="Sullivan K.A.M."/>
            <person name="Roscito J.G."/>
            <person name="Kirilenko B.M."/>
            <person name="Davalos L.M."/>
            <person name="Corthals A.P."/>
            <person name="Power M.L."/>
            <person name="Jones G."/>
            <person name="Ransome R.D."/>
            <person name="Dechmann D.K.N."/>
            <person name="Locatelli A.G."/>
            <person name="Puechmaille S.J."/>
            <person name="Fedrigo O."/>
            <person name="Jarvis E.D."/>
            <person name="Hiller M."/>
            <person name="Vernes S.C."/>
            <person name="Myers E.W."/>
            <person name="Teeling E.C."/>
        </authorList>
    </citation>
    <scope>NUCLEOTIDE SEQUENCE [LARGE SCALE GENOMIC DNA]</scope>
    <source>
        <strain evidence="2">MRouAeg1</strain>
        <tissue evidence="2">Muscle</tissue>
    </source>
</reference>
<protein>
    <submittedName>
        <fullName evidence="2">Uncharacterized protein</fullName>
    </submittedName>
</protein>
<dbReference type="AlphaFoldDB" id="A0A7J8DX28"/>
<evidence type="ECO:0000256" key="1">
    <source>
        <dbReference type="SAM" id="MobiDB-lite"/>
    </source>
</evidence>
<accession>A0A7J8DX28</accession>
<comment type="caution">
    <text evidence="2">The sequence shown here is derived from an EMBL/GenBank/DDBJ whole genome shotgun (WGS) entry which is preliminary data.</text>
</comment>
<keyword evidence="3" id="KW-1185">Reference proteome</keyword>
<gene>
    <name evidence="2" type="ORF">HJG63_008276</name>
</gene>
<name>A0A7J8DX28_ROUAE</name>
<sequence>MTASIKALLRPQKKGLLRECDPCPPRTPTSMAAAPRDVGCDPCPPRTPVCAAVVARASVRLPGLRASLPPVRLRQTQHRPPRRTATEQLLGCVSTPRRGAFRAPPPPGHLKRRDGGGWSATVTG</sequence>
<organism evidence="2 3">
    <name type="scientific">Rousettus aegyptiacus</name>
    <name type="common">Egyptian fruit bat</name>
    <name type="synonym">Pteropus aegyptiacus</name>
    <dbReference type="NCBI Taxonomy" id="9407"/>
    <lineage>
        <taxon>Eukaryota</taxon>
        <taxon>Metazoa</taxon>
        <taxon>Chordata</taxon>
        <taxon>Craniata</taxon>
        <taxon>Vertebrata</taxon>
        <taxon>Euteleostomi</taxon>
        <taxon>Mammalia</taxon>
        <taxon>Eutheria</taxon>
        <taxon>Laurasiatheria</taxon>
        <taxon>Chiroptera</taxon>
        <taxon>Yinpterochiroptera</taxon>
        <taxon>Pteropodoidea</taxon>
        <taxon>Pteropodidae</taxon>
        <taxon>Rousettinae</taxon>
        <taxon>Rousettus</taxon>
    </lineage>
</organism>
<evidence type="ECO:0000313" key="2">
    <source>
        <dbReference type="EMBL" id="KAF6427787.1"/>
    </source>
</evidence>
<proteinExistence type="predicted"/>